<evidence type="ECO:0000256" key="1">
    <source>
        <dbReference type="SAM" id="MobiDB-lite"/>
    </source>
</evidence>
<feature type="region of interest" description="Disordered" evidence="1">
    <location>
        <begin position="37"/>
        <end position="66"/>
    </location>
</feature>
<accession>A0A8I1HWA9</accession>
<protein>
    <submittedName>
        <fullName evidence="2">Adhesin</fullName>
    </submittedName>
</protein>
<gene>
    <name evidence="2" type="ORF">JDP02_10060</name>
</gene>
<dbReference type="AlphaFoldDB" id="A0A8I1HWA9"/>
<evidence type="ECO:0000313" key="3">
    <source>
        <dbReference type="Proteomes" id="UP000603369"/>
    </source>
</evidence>
<organism evidence="2 3">
    <name type="scientific">Corynebacterium tuberculostearicum</name>
    <dbReference type="NCBI Taxonomy" id="38304"/>
    <lineage>
        <taxon>Bacteria</taxon>
        <taxon>Bacillati</taxon>
        <taxon>Actinomycetota</taxon>
        <taxon>Actinomycetes</taxon>
        <taxon>Mycobacteriales</taxon>
        <taxon>Corynebacteriaceae</taxon>
        <taxon>Corynebacterium</taxon>
    </lineage>
</organism>
<keyword evidence="3" id="KW-1185">Reference proteome</keyword>
<comment type="caution">
    <text evidence="2">The sequence shown here is derived from an EMBL/GenBank/DDBJ whole genome shotgun (WGS) entry which is preliminary data.</text>
</comment>
<dbReference type="EMBL" id="JAEHFL010000015">
    <property type="protein sequence ID" value="MBK3428845.1"/>
    <property type="molecule type" value="Genomic_DNA"/>
</dbReference>
<proteinExistence type="predicted"/>
<feature type="non-terminal residue" evidence="2">
    <location>
        <position position="279"/>
    </location>
</feature>
<dbReference type="Proteomes" id="UP000603369">
    <property type="component" value="Unassembled WGS sequence"/>
</dbReference>
<feature type="region of interest" description="Disordered" evidence="1">
    <location>
        <begin position="246"/>
        <end position="279"/>
    </location>
</feature>
<sequence length="279" mass="30445">MDNSRSMPRRGWTLLTAILATVAVIAALLTVPWGKAGAADAKPTDFEPNDTFGMEEAKDNSQGTDKTWDGLVWAGTPSPKTTAANANNDNNVGWAWCIEPAYGVPYETDWVYKQGNAEKLTFKSPQYRDAAIILAQKMQSAIANEDYKAASTYRTYLIPFVARGETSGARAAATITGEDPKYTNARNELNFPQYDGTEEEFEKLTGYRFVKGQPYGKRLKLEKIPGATIPKQPSDLFITVVRASKPKGSFDDRDSQTVMPVDQPGLPNENGGSGSNPST</sequence>
<evidence type="ECO:0000313" key="2">
    <source>
        <dbReference type="EMBL" id="MBK3428845.1"/>
    </source>
</evidence>
<name>A0A8I1HWA9_9CORY</name>
<reference evidence="2 3" key="1">
    <citation type="submission" date="2020-12" db="EMBL/GenBank/DDBJ databases">
        <title>Draft genome sequence of the commensal strain Corynebacterium tuberculostearicum MFP09/CIP 102622 isolated from human skin.</title>
        <authorList>
            <person name="Boukerb A.M."/>
            <person name="Janvier X."/>
            <person name="Feuilloley M.G.J."/>
            <person name="Groboillot A."/>
        </authorList>
    </citation>
    <scope>NUCLEOTIDE SEQUENCE [LARGE SCALE GENOMIC DNA]</scope>
    <source>
        <strain evidence="2 3">CIP 102622</strain>
    </source>
</reference>